<feature type="domain" description="RNase H type-2" evidence="17">
    <location>
        <begin position="16"/>
        <end position="207"/>
    </location>
</feature>
<evidence type="ECO:0000313" key="19">
    <source>
        <dbReference type="Proteomes" id="UP000228510"/>
    </source>
</evidence>
<evidence type="ECO:0000256" key="12">
    <source>
        <dbReference type="ARBA" id="ARBA00022801"/>
    </source>
</evidence>
<dbReference type="SUPFAM" id="SSF53098">
    <property type="entry name" value="Ribonuclease H-like"/>
    <property type="match status" value="1"/>
</dbReference>
<evidence type="ECO:0000256" key="9">
    <source>
        <dbReference type="ARBA" id="ARBA00022722"/>
    </source>
</evidence>
<dbReference type="CDD" id="cd07182">
    <property type="entry name" value="RNase_HII_bacteria_HII_like"/>
    <property type="match status" value="1"/>
</dbReference>
<reference evidence="19" key="1">
    <citation type="submission" date="2017-09" db="EMBL/GenBank/DDBJ databases">
        <title>Depth-based differentiation of microbial function through sediment-hosted aquifers and enrichment of novel symbionts in the deep terrestrial subsurface.</title>
        <authorList>
            <person name="Probst A.J."/>
            <person name="Ladd B."/>
            <person name="Jarett J.K."/>
            <person name="Geller-Mcgrath D.E."/>
            <person name="Sieber C.M.K."/>
            <person name="Emerson J.B."/>
            <person name="Anantharaman K."/>
            <person name="Thomas B.C."/>
            <person name="Malmstrom R."/>
            <person name="Stieglmeier M."/>
            <person name="Klingl A."/>
            <person name="Woyke T."/>
            <person name="Ryan C.M."/>
            <person name="Banfield J.F."/>
        </authorList>
    </citation>
    <scope>NUCLEOTIDE SEQUENCE [LARGE SCALE GENOMIC DNA]</scope>
</reference>
<dbReference type="NCBIfam" id="NF000595">
    <property type="entry name" value="PRK00015.1-3"/>
    <property type="match status" value="1"/>
</dbReference>
<evidence type="ECO:0000256" key="1">
    <source>
        <dbReference type="ARBA" id="ARBA00000077"/>
    </source>
</evidence>
<dbReference type="GO" id="GO:0006298">
    <property type="term" value="P:mismatch repair"/>
    <property type="evidence" value="ECO:0007669"/>
    <property type="project" value="TreeGrafter"/>
</dbReference>
<keyword evidence="10 14" id="KW-0479">Metal-binding</keyword>
<dbReference type="PANTHER" id="PTHR10954">
    <property type="entry name" value="RIBONUCLEASE H2 SUBUNIT A"/>
    <property type="match status" value="1"/>
</dbReference>
<evidence type="ECO:0000256" key="8">
    <source>
        <dbReference type="ARBA" id="ARBA00022490"/>
    </source>
</evidence>
<gene>
    <name evidence="14" type="primary">rnhB</name>
    <name evidence="18" type="ORF">COU01_01605</name>
</gene>
<accession>A0A2H0V200</accession>
<evidence type="ECO:0000259" key="17">
    <source>
        <dbReference type="PROSITE" id="PS51975"/>
    </source>
</evidence>
<dbReference type="PROSITE" id="PS51975">
    <property type="entry name" value="RNASE_H_2"/>
    <property type="match status" value="1"/>
</dbReference>
<dbReference type="AlphaFoldDB" id="A0A2H0V200"/>
<keyword evidence="11 14" id="KW-0255">Endonuclease</keyword>
<protein>
    <recommendedName>
        <fullName evidence="7 14">Ribonuclease HII</fullName>
        <shortName evidence="14">RNase HII</shortName>
        <ecNumber evidence="6 14">3.1.26.4</ecNumber>
    </recommendedName>
</protein>
<evidence type="ECO:0000256" key="15">
    <source>
        <dbReference type="PROSITE-ProRule" id="PRU01319"/>
    </source>
</evidence>
<comment type="function">
    <text evidence="3 14 16">Endonuclease that specifically degrades the RNA of RNA-DNA hybrids.</text>
</comment>
<dbReference type="Gene3D" id="3.30.420.10">
    <property type="entry name" value="Ribonuclease H-like superfamily/Ribonuclease H"/>
    <property type="match status" value="1"/>
</dbReference>
<dbReference type="FunFam" id="3.30.420.10:FF:000006">
    <property type="entry name" value="Ribonuclease HII"/>
    <property type="match status" value="1"/>
</dbReference>
<dbReference type="NCBIfam" id="NF000594">
    <property type="entry name" value="PRK00015.1-1"/>
    <property type="match status" value="1"/>
</dbReference>
<dbReference type="GO" id="GO:0032299">
    <property type="term" value="C:ribonuclease H2 complex"/>
    <property type="evidence" value="ECO:0007669"/>
    <property type="project" value="TreeGrafter"/>
</dbReference>
<evidence type="ECO:0000256" key="2">
    <source>
        <dbReference type="ARBA" id="ARBA00001946"/>
    </source>
</evidence>
<dbReference type="InterPro" id="IPR012337">
    <property type="entry name" value="RNaseH-like_sf"/>
</dbReference>
<sequence>MLDLSYELKLRDQGFTYIAGVDEAGRGPLAGPVVAAAVIFDFKAVPDELSKLSDSKKLSAERREYFSKIIMERAAGWSLGLCDHATIDRINILQATFLAMKKALSALKVKPHIILVDGNLPLPNYSSPQQAIVNGDNLIFSIAAASVLAKVTRDRIMREMHAQYPRYFFNRHKGYGTKLHLDALKLYGPCEIHRQSFKPVKQLLNIK</sequence>
<dbReference type="GO" id="GO:0030145">
    <property type="term" value="F:manganese ion binding"/>
    <property type="evidence" value="ECO:0007669"/>
    <property type="project" value="UniProtKB-UniRule"/>
</dbReference>
<comment type="caution">
    <text evidence="18">The sequence shown here is derived from an EMBL/GenBank/DDBJ whole genome shotgun (WGS) entry which is preliminary data.</text>
</comment>
<evidence type="ECO:0000256" key="4">
    <source>
        <dbReference type="ARBA" id="ARBA00004496"/>
    </source>
</evidence>
<keyword evidence="9 14" id="KW-0540">Nuclease</keyword>
<feature type="binding site" evidence="14 15">
    <location>
        <position position="23"/>
    </location>
    <ligand>
        <name>a divalent metal cation</name>
        <dbReference type="ChEBI" id="CHEBI:60240"/>
    </ligand>
</feature>
<comment type="subcellular location">
    <subcellularLocation>
        <location evidence="4 14">Cytoplasm</location>
    </subcellularLocation>
</comment>
<keyword evidence="13 14" id="KW-0464">Manganese</keyword>
<feature type="binding site" evidence="14 15">
    <location>
        <position position="22"/>
    </location>
    <ligand>
        <name>a divalent metal cation</name>
        <dbReference type="ChEBI" id="CHEBI:60240"/>
    </ligand>
</feature>
<dbReference type="PANTHER" id="PTHR10954:SF18">
    <property type="entry name" value="RIBONUCLEASE HII"/>
    <property type="match status" value="1"/>
</dbReference>
<feature type="binding site" evidence="14 15">
    <location>
        <position position="117"/>
    </location>
    <ligand>
        <name>a divalent metal cation</name>
        <dbReference type="ChEBI" id="CHEBI:60240"/>
    </ligand>
</feature>
<dbReference type="GO" id="GO:0003723">
    <property type="term" value="F:RNA binding"/>
    <property type="evidence" value="ECO:0007669"/>
    <property type="project" value="UniProtKB-UniRule"/>
</dbReference>
<evidence type="ECO:0000313" key="18">
    <source>
        <dbReference type="EMBL" id="PIR92469.1"/>
    </source>
</evidence>
<evidence type="ECO:0000256" key="5">
    <source>
        <dbReference type="ARBA" id="ARBA00007383"/>
    </source>
</evidence>
<organism evidence="18 19">
    <name type="scientific">Candidatus Falkowbacteria bacterium CG10_big_fil_rev_8_21_14_0_10_44_15</name>
    <dbReference type="NCBI Taxonomy" id="1974569"/>
    <lineage>
        <taxon>Bacteria</taxon>
        <taxon>Candidatus Falkowiibacteriota</taxon>
    </lineage>
</organism>
<proteinExistence type="inferred from homology"/>
<evidence type="ECO:0000256" key="10">
    <source>
        <dbReference type="ARBA" id="ARBA00022723"/>
    </source>
</evidence>
<evidence type="ECO:0000256" key="14">
    <source>
        <dbReference type="HAMAP-Rule" id="MF_00052"/>
    </source>
</evidence>
<dbReference type="InterPro" id="IPR022898">
    <property type="entry name" value="RNase_HII"/>
</dbReference>
<comment type="catalytic activity">
    <reaction evidence="1 14 15 16">
        <text>Endonucleolytic cleavage to 5'-phosphomonoester.</text>
        <dbReference type="EC" id="3.1.26.4"/>
    </reaction>
</comment>
<name>A0A2H0V200_9BACT</name>
<dbReference type="InterPro" id="IPR001352">
    <property type="entry name" value="RNase_HII/HIII"/>
</dbReference>
<dbReference type="HAMAP" id="MF_00052_B">
    <property type="entry name" value="RNase_HII_B"/>
    <property type="match status" value="1"/>
</dbReference>
<dbReference type="Proteomes" id="UP000228510">
    <property type="component" value="Unassembled WGS sequence"/>
</dbReference>
<evidence type="ECO:0000256" key="16">
    <source>
        <dbReference type="RuleBase" id="RU003515"/>
    </source>
</evidence>
<dbReference type="InterPro" id="IPR036397">
    <property type="entry name" value="RNaseH_sf"/>
</dbReference>
<comment type="similarity">
    <text evidence="5 14 16">Belongs to the RNase HII family.</text>
</comment>
<evidence type="ECO:0000256" key="7">
    <source>
        <dbReference type="ARBA" id="ARBA00019179"/>
    </source>
</evidence>
<evidence type="ECO:0000256" key="11">
    <source>
        <dbReference type="ARBA" id="ARBA00022759"/>
    </source>
</evidence>
<dbReference type="Pfam" id="PF01351">
    <property type="entry name" value="RNase_HII"/>
    <property type="match status" value="1"/>
</dbReference>
<evidence type="ECO:0000256" key="6">
    <source>
        <dbReference type="ARBA" id="ARBA00012180"/>
    </source>
</evidence>
<dbReference type="GO" id="GO:0004523">
    <property type="term" value="F:RNA-DNA hybrid ribonuclease activity"/>
    <property type="evidence" value="ECO:0007669"/>
    <property type="project" value="UniProtKB-UniRule"/>
</dbReference>
<dbReference type="InterPro" id="IPR024567">
    <property type="entry name" value="RNase_HII/HIII_dom"/>
</dbReference>
<dbReference type="EC" id="3.1.26.4" evidence="6 14"/>
<comment type="cofactor">
    <cofactor evidence="2">
        <name>Mg(2+)</name>
        <dbReference type="ChEBI" id="CHEBI:18420"/>
    </cofactor>
</comment>
<keyword evidence="12 14" id="KW-0378">Hydrolase</keyword>
<dbReference type="EMBL" id="PFAT01000022">
    <property type="protein sequence ID" value="PIR92469.1"/>
    <property type="molecule type" value="Genomic_DNA"/>
</dbReference>
<comment type="cofactor">
    <cofactor evidence="14 15">
        <name>Mn(2+)</name>
        <dbReference type="ChEBI" id="CHEBI:29035"/>
    </cofactor>
    <cofactor evidence="14 15">
        <name>Mg(2+)</name>
        <dbReference type="ChEBI" id="CHEBI:18420"/>
    </cofactor>
    <text evidence="14 15">Manganese or magnesium. Binds 1 divalent metal ion per monomer in the absence of substrate. May bind a second metal ion after substrate binding.</text>
</comment>
<keyword evidence="8 14" id="KW-0963">Cytoplasm</keyword>
<dbReference type="GO" id="GO:0043137">
    <property type="term" value="P:DNA replication, removal of RNA primer"/>
    <property type="evidence" value="ECO:0007669"/>
    <property type="project" value="TreeGrafter"/>
</dbReference>
<dbReference type="GO" id="GO:0005737">
    <property type="term" value="C:cytoplasm"/>
    <property type="evidence" value="ECO:0007669"/>
    <property type="project" value="UniProtKB-SubCell"/>
</dbReference>
<evidence type="ECO:0000256" key="3">
    <source>
        <dbReference type="ARBA" id="ARBA00004065"/>
    </source>
</evidence>
<evidence type="ECO:0000256" key="13">
    <source>
        <dbReference type="ARBA" id="ARBA00023211"/>
    </source>
</evidence>